<dbReference type="PANTHER" id="PTHR13049">
    <property type="entry name" value="DUF814-RELATED"/>
    <property type="match status" value="1"/>
</dbReference>
<dbReference type="InterPro" id="IPR039730">
    <property type="entry name" value="Jlp2/Ccd25"/>
</dbReference>
<dbReference type="Pfam" id="PF05670">
    <property type="entry name" value="NFACT-R_1"/>
    <property type="match status" value="1"/>
</dbReference>
<keyword evidence="5" id="KW-1185">Reference proteome</keyword>
<gene>
    <name evidence="4" type="ORF">FVE85_2829</name>
</gene>
<accession>A0A5J4YTT1</accession>
<comment type="similarity">
    <text evidence="1">Belongs to the CCDC25 family.</text>
</comment>
<sequence>MVFYFTICDPSYVVYMGKDKYENEELIKHAWPEDVWFHVDKFSSAHVYLRLRDGDFDINTIPSDVLEDLAQLTKQNSIEGSKRNNVQIVYTMASNLKKTGGMEVGQVSFHNQKEVKYTKVETRKSEIINRLSKTKEERHPDLLAEKMSHMKELNRRERNAAAERARAEKEEQERRKKEAEARNYDLLEDHELMTSNKGLGNDYEEDFM</sequence>
<evidence type="ECO:0000256" key="2">
    <source>
        <dbReference type="SAM" id="MobiDB-lite"/>
    </source>
</evidence>
<evidence type="ECO:0000259" key="3">
    <source>
        <dbReference type="Pfam" id="PF05670"/>
    </source>
</evidence>
<name>A0A5J4YTT1_PORPP</name>
<organism evidence="4 5">
    <name type="scientific">Porphyridium purpureum</name>
    <name type="common">Red alga</name>
    <name type="synonym">Porphyridium cruentum</name>
    <dbReference type="NCBI Taxonomy" id="35688"/>
    <lineage>
        <taxon>Eukaryota</taxon>
        <taxon>Rhodophyta</taxon>
        <taxon>Bangiophyceae</taxon>
        <taxon>Porphyridiales</taxon>
        <taxon>Porphyridiaceae</taxon>
        <taxon>Porphyridium</taxon>
    </lineage>
</organism>
<dbReference type="EMBL" id="VRMN01000004">
    <property type="protein sequence ID" value="KAA8494588.1"/>
    <property type="molecule type" value="Genomic_DNA"/>
</dbReference>
<proteinExistence type="inferred from homology"/>
<dbReference type="AlphaFoldDB" id="A0A5J4YTT1"/>
<evidence type="ECO:0000313" key="5">
    <source>
        <dbReference type="Proteomes" id="UP000324585"/>
    </source>
</evidence>
<dbReference type="OMA" id="YHDEKAV"/>
<dbReference type="InterPro" id="IPR008532">
    <property type="entry name" value="NFACT_RNA-bd"/>
</dbReference>
<reference evidence="5" key="1">
    <citation type="journal article" date="2019" name="Nat. Commun.">
        <title>Expansion of phycobilisome linker gene families in mesophilic red algae.</title>
        <authorList>
            <person name="Lee J."/>
            <person name="Kim D."/>
            <person name="Bhattacharya D."/>
            <person name="Yoon H.S."/>
        </authorList>
    </citation>
    <scope>NUCLEOTIDE SEQUENCE [LARGE SCALE GENOMIC DNA]</scope>
    <source>
        <strain evidence="5">CCMP 1328</strain>
    </source>
</reference>
<evidence type="ECO:0000313" key="4">
    <source>
        <dbReference type="EMBL" id="KAA8494588.1"/>
    </source>
</evidence>
<feature type="domain" description="NFACT RNA-binding" evidence="3">
    <location>
        <begin position="1"/>
        <end position="111"/>
    </location>
</feature>
<dbReference type="OrthoDB" id="200398at2759"/>
<evidence type="ECO:0000256" key="1">
    <source>
        <dbReference type="ARBA" id="ARBA00008998"/>
    </source>
</evidence>
<dbReference type="PANTHER" id="PTHR13049:SF2">
    <property type="entry name" value="COILED-COIL DOMAIN-CONTAINING PROTEIN 25"/>
    <property type="match status" value="1"/>
</dbReference>
<protein>
    <submittedName>
        <fullName evidence="4">Coiled-coil domain-containing protein 25-like</fullName>
    </submittedName>
</protein>
<feature type="compositionally biased region" description="Basic and acidic residues" evidence="2">
    <location>
        <begin position="148"/>
        <end position="192"/>
    </location>
</feature>
<feature type="region of interest" description="Disordered" evidence="2">
    <location>
        <begin position="148"/>
        <end position="208"/>
    </location>
</feature>
<dbReference type="Proteomes" id="UP000324585">
    <property type="component" value="Unassembled WGS sequence"/>
</dbReference>
<comment type="caution">
    <text evidence="4">The sequence shown here is derived from an EMBL/GenBank/DDBJ whole genome shotgun (WGS) entry which is preliminary data.</text>
</comment>